<proteinExistence type="predicted"/>
<evidence type="ECO:0000313" key="3">
    <source>
        <dbReference type="Proteomes" id="UP000321083"/>
    </source>
</evidence>
<keyword evidence="1" id="KW-1133">Transmembrane helix</keyword>
<dbReference type="EMBL" id="SRHE01000412">
    <property type="protein sequence ID" value="TWW09032.1"/>
    <property type="molecule type" value="Genomic_DNA"/>
</dbReference>
<dbReference type="AlphaFoldDB" id="A0A5C6M4X7"/>
<comment type="caution">
    <text evidence="2">The sequence shown here is derived from an EMBL/GenBank/DDBJ whole genome shotgun (WGS) entry which is preliminary data.</text>
</comment>
<evidence type="ECO:0000256" key="1">
    <source>
        <dbReference type="SAM" id="Phobius"/>
    </source>
</evidence>
<reference evidence="2 3" key="1">
    <citation type="submission" date="2019-08" db="EMBL/GenBank/DDBJ databases">
        <title>100 year-old enigma solved: identification of Planctomyces bekefii, the type genus and species of the phylum Planctomycetes.</title>
        <authorList>
            <person name="Svetlana D.N."/>
            <person name="Overmann J."/>
        </authorList>
    </citation>
    <scope>NUCLEOTIDE SEQUENCE [LARGE SCALE GENOMIC DNA]</scope>
    <source>
        <strain evidence="2">Phe10_nw2017</strain>
    </source>
</reference>
<dbReference type="Proteomes" id="UP000321083">
    <property type="component" value="Unassembled WGS sequence"/>
</dbReference>
<keyword evidence="1" id="KW-0812">Transmembrane</keyword>
<name>A0A5C6M4X7_9PLAN</name>
<organism evidence="2 3">
    <name type="scientific">Planctomyces bekefii</name>
    <dbReference type="NCBI Taxonomy" id="1653850"/>
    <lineage>
        <taxon>Bacteria</taxon>
        <taxon>Pseudomonadati</taxon>
        <taxon>Planctomycetota</taxon>
        <taxon>Planctomycetia</taxon>
        <taxon>Planctomycetales</taxon>
        <taxon>Planctomycetaceae</taxon>
        <taxon>Planctomyces</taxon>
    </lineage>
</organism>
<feature type="transmembrane region" description="Helical" evidence="1">
    <location>
        <begin position="12"/>
        <end position="35"/>
    </location>
</feature>
<evidence type="ECO:0000313" key="2">
    <source>
        <dbReference type="EMBL" id="TWW09032.1"/>
    </source>
</evidence>
<accession>A0A5C6M4X7</accession>
<keyword evidence="3" id="KW-1185">Reference proteome</keyword>
<keyword evidence="1" id="KW-0472">Membrane</keyword>
<gene>
    <name evidence="2" type="ORF">E3A20_18410</name>
</gene>
<reference evidence="2 3" key="2">
    <citation type="submission" date="2019-08" db="EMBL/GenBank/DDBJ databases">
        <authorList>
            <person name="Henke P."/>
        </authorList>
    </citation>
    <scope>NUCLEOTIDE SEQUENCE [LARGE SCALE GENOMIC DNA]</scope>
    <source>
        <strain evidence="2">Phe10_nw2017</strain>
    </source>
</reference>
<sequence length="61" mass="7100">MQGRMFSTFDRYLTWRVLHTFAMLFIATYGLYVVIDLFMNIDEFQENSLKGLGAGESGRQL</sequence>
<protein>
    <submittedName>
        <fullName evidence="2">Uncharacterized protein</fullName>
    </submittedName>
</protein>